<evidence type="ECO:0000259" key="5">
    <source>
        <dbReference type="PROSITE" id="PS50931"/>
    </source>
</evidence>
<dbReference type="InterPro" id="IPR005119">
    <property type="entry name" value="LysR_subst-bd"/>
</dbReference>
<gene>
    <name evidence="6" type="primary">cysL_2</name>
    <name evidence="6" type="ORF">CLMAG_42200</name>
</gene>
<keyword evidence="7" id="KW-1185">Reference proteome</keyword>
<sequence>MDEKDYELILTLYQLKNITKTAEKLFITQPALTKRIKKIEHDLGTELLLRSKKGVLFTPLGESIIPYIRNVASTLKQMRQQVDSNHDFIGGTLSAGISLNYSQYQLPKVLKSYTEAFPNVDVNIITDQSRNLYHRLENDEISIAVVRGEFNWNDKSILLDTEPMCLVCSNEYARRPLNSYSYIGRRSDSILQGKIQTWLTENGLSTDNTKLSIDNIGTCLEMAKHGLGWAILPKVCLDDFDGYVEDLYFADGTPFTRSTYILYRSSYYSLPQVKLFIQYLKDGKKFRNKNKSR</sequence>
<dbReference type="OrthoDB" id="107670at2"/>
<dbReference type="PANTHER" id="PTHR30126:SF78">
    <property type="entry name" value="HTH LYSR-TYPE DOMAIN-CONTAINING PROTEIN"/>
    <property type="match status" value="1"/>
</dbReference>
<dbReference type="Pfam" id="PF03466">
    <property type="entry name" value="LysR_substrate"/>
    <property type="match status" value="1"/>
</dbReference>
<feature type="domain" description="HTH lysR-type" evidence="5">
    <location>
        <begin position="1"/>
        <end position="58"/>
    </location>
</feature>
<dbReference type="PATRIC" id="fig|1121326.3.peg.4279"/>
<keyword evidence="2" id="KW-0805">Transcription regulation</keyword>
<evidence type="ECO:0000256" key="1">
    <source>
        <dbReference type="ARBA" id="ARBA00009437"/>
    </source>
</evidence>
<dbReference type="Proteomes" id="UP000076603">
    <property type="component" value="Unassembled WGS sequence"/>
</dbReference>
<accession>A0A162RVZ0</accession>
<protein>
    <submittedName>
        <fullName evidence="6">HTH-type transcriptional regulator CysL</fullName>
    </submittedName>
</protein>
<name>A0A162RVZ0_9CLOT</name>
<organism evidence="6 7">
    <name type="scientific">Clostridium magnum DSM 2767</name>
    <dbReference type="NCBI Taxonomy" id="1121326"/>
    <lineage>
        <taxon>Bacteria</taxon>
        <taxon>Bacillati</taxon>
        <taxon>Bacillota</taxon>
        <taxon>Clostridia</taxon>
        <taxon>Eubacteriales</taxon>
        <taxon>Clostridiaceae</taxon>
        <taxon>Clostridium</taxon>
    </lineage>
</organism>
<dbReference type="Gene3D" id="3.40.190.290">
    <property type="match status" value="1"/>
</dbReference>
<dbReference type="CDD" id="cd05466">
    <property type="entry name" value="PBP2_LTTR_substrate"/>
    <property type="match status" value="1"/>
</dbReference>
<dbReference type="Pfam" id="PF00126">
    <property type="entry name" value="HTH_1"/>
    <property type="match status" value="1"/>
</dbReference>
<dbReference type="InterPro" id="IPR036390">
    <property type="entry name" value="WH_DNA-bd_sf"/>
</dbReference>
<reference evidence="6 7" key="1">
    <citation type="submission" date="2016-04" db="EMBL/GenBank/DDBJ databases">
        <title>Genome sequence of Clostridium magnum DSM 2767.</title>
        <authorList>
            <person name="Poehlein A."/>
            <person name="Uhlig R."/>
            <person name="Fischer R."/>
            <person name="Bahl H."/>
            <person name="Daniel R."/>
        </authorList>
    </citation>
    <scope>NUCLEOTIDE SEQUENCE [LARGE SCALE GENOMIC DNA]</scope>
    <source>
        <strain evidence="6 7">DSM 2767</strain>
    </source>
</reference>
<comment type="similarity">
    <text evidence="1">Belongs to the LysR transcriptional regulatory family.</text>
</comment>
<keyword evidence="4" id="KW-0804">Transcription</keyword>
<dbReference type="Gene3D" id="1.10.10.10">
    <property type="entry name" value="Winged helix-like DNA-binding domain superfamily/Winged helix DNA-binding domain"/>
    <property type="match status" value="1"/>
</dbReference>
<dbReference type="InterPro" id="IPR036388">
    <property type="entry name" value="WH-like_DNA-bd_sf"/>
</dbReference>
<dbReference type="SUPFAM" id="SSF46785">
    <property type="entry name" value="Winged helix' DNA-binding domain"/>
    <property type="match status" value="1"/>
</dbReference>
<keyword evidence="3" id="KW-0238">DNA-binding</keyword>
<dbReference type="STRING" id="1121326.CLMAG_42200"/>
<evidence type="ECO:0000256" key="3">
    <source>
        <dbReference type="ARBA" id="ARBA00023125"/>
    </source>
</evidence>
<comment type="caution">
    <text evidence="6">The sequence shown here is derived from an EMBL/GenBank/DDBJ whole genome shotgun (WGS) entry which is preliminary data.</text>
</comment>
<dbReference type="InterPro" id="IPR000847">
    <property type="entry name" value="LysR_HTH_N"/>
</dbReference>
<dbReference type="PRINTS" id="PR00039">
    <property type="entry name" value="HTHLYSR"/>
</dbReference>
<evidence type="ECO:0000313" key="6">
    <source>
        <dbReference type="EMBL" id="KZL90449.1"/>
    </source>
</evidence>
<dbReference type="RefSeq" id="WP_066626685.1">
    <property type="nucleotide sequence ID" value="NZ_FQXL01000008.1"/>
</dbReference>
<evidence type="ECO:0000256" key="2">
    <source>
        <dbReference type="ARBA" id="ARBA00023015"/>
    </source>
</evidence>
<dbReference type="AlphaFoldDB" id="A0A162RVZ0"/>
<dbReference type="SUPFAM" id="SSF53850">
    <property type="entry name" value="Periplasmic binding protein-like II"/>
    <property type="match status" value="1"/>
</dbReference>
<dbReference type="EMBL" id="LWAE01000005">
    <property type="protein sequence ID" value="KZL90449.1"/>
    <property type="molecule type" value="Genomic_DNA"/>
</dbReference>
<evidence type="ECO:0000313" key="7">
    <source>
        <dbReference type="Proteomes" id="UP000076603"/>
    </source>
</evidence>
<evidence type="ECO:0000256" key="4">
    <source>
        <dbReference type="ARBA" id="ARBA00023163"/>
    </source>
</evidence>
<dbReference type="GO" id="GO:0003700">
    <property type="term" value="F:DNA-binding transcription factor activity"/>
    <property type="evidence" value="ECO:0007669"/>
    <property type="project" value="InterPro"/>
</dbReference>
<dbReference type="GO" id="GO:0000976">
    <property type="term" value="F:transcription cis-regulatory region binding"/>
    <property type="evidence" value="ECO:0007669"/>
    <property type="project" value="TreeGrafter"/>
</dbReference>
<dbReference type="PANTHER" id="PTHR30126">
    <property type="entry name" value="HTH-TYPE TRANSCRIPTIONAL REGULATOR"/>
    <property type="match status" value="1"/>
</dbReference>
<dbReference type="PROSITE" id="PS50931">
    <property type="entry name" value="HTH_LYSR"/>
    <property type="match status" value="1"/>
</dbReference>
<proteinExistence type="inferred from homology"/>